<sequence length="53" mass="5586">MADDNGNKPARGLVIGMVCAFVGAILLAILFVTNVAGTDKPVESVQAQRETQR</sequence>
<name>A0ABP7E893_9SPHN</name>
<dbReference type="Proteomes" id="UP001500523">
    <property type="component" value="Unassembled WGS sequence"/>
</dbReference>
<feature type="transmembrane region" description="Helical" evidence="1">
    <location>
        <begin position="12"/>
        <end position="32"/>
    </location>
</feature>
<evidence type="ECO:0000313" key="2">
    <source>
        <dbReference type="EMBL" id="GAA3715218.1"/>
    </source>
</evidence>
<keyword evidence="1" id="KW-1133">Transmembrane helix</keyword>
<keyword evidence="3" id="KW-1185">Reference proteome</keyword>
<comment type="caution">
    <text evidence="2">The sequence shown here is derived from an EMBL/GenBank/DDBJ whole genome shotgun (WGS) entry which is preliminary data.</text>
</comment>
<gene>
    <name evidence="2" type="ORF">GCM10022268_24830</name>
</gene>
<proteinExistence type="predicted"/>
<organism evidence="2 3">
    <name type="scientific">Sphingomonas cynarae</name>
    <dbReference type="NCBI Taxonomy" id="930197"/>
    <lineage>
        <taxon>Bacteria</taxon>
        <taxon>Pseudomonadati</taxon>
        <taxon>Pseudomonadota</taxon>
        <taxon>Alphaproteobacteria</taxon>
        <taxon>Sphingomonadales</taxon>
        <taxon>Sphingomonadaceae</taxon>
        <taxon>Sphingomonas</taxon>
    </lineage>
</organism>
<protein>
    <submittedName>
        <fullName evidence="2">Uncharacterized protein</fullName>
    </submittedName>
</protein>
<accession>A0ABP7E893</accession>
<evidence type="ECO:0000313" key="3">
    <source>
        <dbReference type="Proteomes" id="UP001500523"/>
    </source>
</evidence>
<keyword evidence="1" id="KW-0812">Transmembrane</keyword>
<dbReference type="EMBL" id="BAABBF010000005">
    <property type="protein sequence ID" value="GAA3715218.1"/>
    <property type="molecule type" value="Genomic_DNA"/>
</dbReference>
<evidence type="ECO:0000256" key="1">
    <source>
        <dbReference type="SAM" id="Phobius"/>
    </source>
</evidence>
<keyword evidence="1" id="KW-0472">Membrane</keyword>
<reference evidence="3" key="1">
    <citation type="journal article" date="2019" name="Int. J. Syst. Evol. Microbiol.">
        <title>The Global Catalogue of Microorganisms (GCM) 10K type strain sequencing project: providing services to taxonomists for standard genome sequencing and annotation.</title>
        <authorList>
            <consortium name="The Broad Institute Genomics Platform"/>
            <consortium name="The Broad Institute Genome Sequencing Center for Infectious Disease"/>
            <person name="Wu L."/>
            <person name="Ma J."/>
        </authorList>
    </citation>
    <scope>NUCLEOTIDE SEQUENCE [LARGE SCALE GENOMIC DNA]</scope>
    <source>
        <strain evidence="3">JCM 17498</strain>
    </source>
</reference>
<dbReference type="RefSeq" id="WP_344693719.1">
    <property type="nucleotide sequence ID" value="NZ_BAABBF010000005.1"/>
</dbReference>